<evidence type="ECO:0000313" key="2">
    <source>
        <dbReference type="EMBL" id="OON20506.1"/>
    </source>
</evidence>
<dbReference type="PANTHER" id="PTHR39369">
    <property type="entry name" value="LIN-24 (TWENTY-FOUR) LIKE"/>
    <property type="match status" value="1"/>
</dbReference>
<dbReference type="Proteomes" id="UP000243686">
    <property type="component" value="Unassembled WGS sequence"/>
</dbReference>
<dbReference type="EMBL" id="KV892601">
    <property type="protein sequence ID" value="OON20506.1"/>
    <property type="molecule type" value="Genomic_DNA"/>
</dbReference>
<dbReference type="SUPFAM" id="SSF56973">
    <property type="entry name" value="Aerolisin/ETX pore-forming domain"/>
    <property type="match status" value="1"/>
</dbReference>
<reference evidence="2 3" key="1">
    <citation type="submission" date="2015-03" db="EMBL/GenBank/DDBJ databases">
        <title>Draft genome of the nematode, Opisthorchis viverrini.</title>
        <authorList>
            <person name="Mitreva M."/>
        </authorList>
    </citation>
    <scope>NUCLEOTIDE SEQUENCE [LARGE SCALE GENOMIC DNA]</scope>
    <source>
        <strain evidence="2">Khon Kaen</strain>
    </source>
</reference>
<evidence type="ECO:0000313" key="3">
    <source>
        <dbReference type="Proteomes" id="UP000243686"/>
    </source>
</evidence>
<feature type="region of interest" description="Disordered" evidence="1">
    <location>
        <begin position="62"/>
        <end position="87"/>
    </location>
</feature>
<sequence>MSKTAKKWEDDQSENPVEICTLFLNYVHEFPLPKEVKSRVNLDDLKVSDIDMSRLRITNKPTCHETDASEHKTPLIPNGLPQQPATNTMKKGLKSHVIFSSTFVNNTGETQTNHLRTERRTTASCRISVHKSVTKEGNFTLQISPPGSILEANGGFRREIQMGKERERVFEEELVWSLDTEVVVPPGYRTRAELVISEDEYDGRFTVETTFEGSVSIPLRDKRDGSLVYLLSINDLSRVLTPEHGFRTLKHPPGAVGFTNQGISPPSTMSHCLSLFKPNGCNWRCNRQDLPGAIFTAAQSGSRMRV</sequence>
<dbReference type="CDD" id="cd20237">
    <property type="entry name" value="PFM_LIN24-like"/>
    <property type="match status" value="1"/>
</dbReference>
<keyword evidence="3" id="KW-1185">Reference proteome</keyword>
<protein>
    <submittedName>
        <fullName evidence="2">Uncharacterized protein</fullName>
    </submittedName>
</protein>
<evidence type="ECO:0000256" key="1">
    <source>
        <dbReference type="SAM" id="MobiDB-lite"/>
    </source>
</evidence>
<dbReference type="Gene3D" id="2.170.15.10">
    <property type="entry name" value="Proaerolysin, chain A, domain 3"/>
    <property type="match status" value="1"/>
</dbReference>
<dbReference type="PANTHER" id="PTHR39369:SF6">
    <property type="entry name" value="LIN-24 (TWENTY-FOUR) LIKE"/>
    <property type="match status" value="1"/>
</dbReference>
<name>A0A1S8X1E2_OPIVI</name>
<organism evidence="2 3">
    <name type="scientific">Opisthorchis viverrini</name>
    <name type="common">Southeast Asian liver fluke</name>
    <dbReference type="NCBI Taxonomy" id="6198"/>
    <lineage>
        <taxon>Eukaryota</taxon>
        <taxon>Metazoa</taxon>
        <taxon>Spiralia</taxon>
        <taxon>Lophotrochozoa</taxon>
        <taxon>Platyhelminthes</taxon>
        <taxon>Trematoda</taxon>
        <taxon>Digenea</taxon>
        <taxon>Opisthorchiida</taxon>
        <taxon>Opisthorchiata</taxon>
        <taxon>Opisthorchiidae</taxon>
        <taxon>Opisthorchis</taxon>
    </lineage>
</organism>
<feature type="non-terminal residue" evidence="2">
    <location>
        <position position="306"/>
    </location>
</feature>
<proteinExistence type="predicted"/>
<feature type="compositionally biased region" description="Basic and acidic residues" evidence="1">
    <location>
        <begin position="62"/>
        <end position="73"/>
    </location>
</feature>
<gene>
    <name evidence="2" type="ORF">X801_03614</name>
</gene>
<dbReference type="AlphaFoldDB" id="A0A1S8X1E2"/>
<accession>A0A1S8X1E2</accession>